<evidence type="ECO:0000256" key="2">
    <source>
        <dbReference type="SAM" id="SignalP"/>
    </source>
</evidence>
<organism evidence="3 4">
    <name type="scientific">Roseimicrobium gellanilyticum</name>
    <dbReference type="NCBI Taxonomy" id="748857"/>
    <lineage>
        <taxon>Bacteria</taxon>
        <taxon>Pseudomonadati</taxon>
        <taxon>Verrucomicrobiota</taxon>
        <taxon>Verrucomicrobiia</taxon>
        <taxon>Verrucomicrobiales</taxon>
        <taxon>Verrucomicrobiaceae</taxon>
        <taxon>Roseimicrobium</taxon>
    </lineage>
</organism>
<feature type="signal peptide" evidence="2">
    <location>
        <begin position="1"/>
        <end position="26"/>
    </location>
</feature>
<name>A0A366H3G4_9BACT</name>
<dbReference type="RefSeq" id="WP_147263752.1">
    <property type="nucleotide sequence ID" value="NZ_QNRR01000022.1"/>
</dbReference>
<feature type="compositionally biased region" description="Acidic residues" evidence="1">
    <location>
        <begin position="207"/>
        <end position="225"/>
    </location>
</feature>
<evidence type="ECO:0000313" key="3">
    <source>
        <dbReference type="EMBL" id="RBP35336.1"/>
    </source>
</evidence>
<proteinExistence type="predicted"/>
<keyword evidence="2" id="KW-0732">Signal</keyword>
<reference evidence="3 4" key="1">
    <citation type="submission" date="2018-06" db="EMBL/GenBank/DDBJ databases">
        <title>Genomic Encyclopedia of Type Strains, Phase IV (KMG-IV): sequencing the most valuable type-strain genomes for metagenomic binning, comparative biology and taxonomic classification.</title>
        <authorList>
            <person name="Goeker M."/>
        </authorList>
    </citation>
    <scope>NUCLEOTIDE SEQUENCE [LARGE SCALE GENOMIC DNA]</scope>
    <source>
        <strain evidence="3 4">DSM 25532</strain>
    </source>
</reference>
<feature type="region of interest" description="Disordered" evidence="1">
    <location>
        <begin position="141"/>
        <end position="165"/>
    </location>
</feature>
<keyword evidence="4" id="KW-1185">Reference proteome</keyword>
<accession>A0A366H3G4</accession>
<gene>
    <name evidence="3" type="ORF">DES53_1223</name>
</gene>
<protein>
    <recommendedName>
        <fullName evidence="5">FecR family protein</fullName>
    </recommendedName>
</protein>
<evidence type="ECO:0000256" key="1">
    <source>
        <dbReference type="SAM" id="MobiDB-lite"/>
    </source>
</evidence>
<dbReference type="EMBL" id="QNRR01000022">
    <property type="protein sequence ID" value="RBP35336.1"/>
    <property type="molecule type" value="Genomic_DNA"/>
</dbReference>
<dbReference type="Proteomes" id="UP000253426">
    <property type="component" value="Unassembled WGS sequence"/>
</dbReference>
<sequence>MSCRFNPIASCILLLAVLLCASAAQGQVLVYKFDTSDAKGINFHTFEGGYVVAPLLGGDATFLLTTKEDGRQYLESSGGGRLFTAVSGSGDKKAVISASTGLGAAEGALVALGDINHTVKISSPASTITARVAKALHGTLVSADDESDAETEARDGSIGNGGTADVKITLDEKETNRVNDDGLTLAQTVEHLKLELEREGYRPVSGDDGDDDDDDEEEEEVESTE</sequence>
<feature type="chain" id="PRO_5017040846" description="FecR family protein" evidence="2">
    <location>
        <begin position="27"/>
        <end position="225"/>
    </location>
</feature>
<dbReference type="AlphaFoldDB" id="A0A366H3G4"/>
<feature type="region of interest" description="Disordered" evidence="1">
    <location>
        <begin position="196"/>
        <end position="225"/>
    </location>
</feature>
<comment type="caution">
    <text evidence="3">The sequence shown here is derived from an EMBL/GenBank/DDBJ whole genome shotgun (WGS) entry which is preliminary data.</text>
</comment>
<evidence type="ECO:0008006" key="5">
    <source>
        <dbReference type="Google" id="ProtNLM"/>
    </source>
</evidence>
<evidence type="ECO:0000313" key="4">
    <source>
        <dbReference type="Proteomes" id="UP000253426"/>
    </source>
</evidence>
<dbReference type="OrthoDB" id="190387at2"/>